<sequence length="58" mass="6969">MDKLSSKLDKYYTDCYDKENKIRNKAAKSQTDLNTSLDEQFKDLEIMKCQDQSYEYED</sequence>
<dbReference type="OMA" id="QSYEYED"/>
<comment type="caution">
    <text evidence="1">The sequence shown here is derived from an EMBL/GenBank/DDBJ whole genome shotgun (WGS) entry which is preliminary data.</text>
</comment>
<evidence type="ECO:0000313" key="2">
    <source>
        <dbReference type="Proteomes" id="UP000683925"/>
    </source>
</evidence>
<dbReference type="OrthoDB" id="294993at2759"/>
<dbReference type="Proteomes" id="UP000683925">
    <property type="component" value="Unassembled WGS sequence"/>
</dbReference>
<keyword evidence="2" id="KW-1185">Reference proteome</keyword>
<proteinExistence type="predicted"/>
<protein>
    <submittedName>
        <fullName evidence="1">Uncharacterized protein</fullName>
    </submittedName>
</protein>
<gene>
    <name evidence="1" type="ORF">POCTA_138.1.T0080437</name>
</gene>
<reference evidence="1" key="1">
    <citation type="submission" date="2021-01" db="EMBL/GenBank/DDBJ databases">
        <authorList>
            <consortium name="Genoscope - CEA"/>
            <person name="William W."/>
        </authorList>
    </citation>
    <scope>NUCLEOTIDE SEQUENCE</scope>
</reference>
<accession>A0A8S1S8H7</accession>
<organism evidence="1 2">
    <name type="scientific">Paramecium octaurelia</name>
    <dbReference type="NCBI Taxonomy" id="43137"/>
    <lineage>
        <taxon>Eukaryota</taxon>
        <taxon>Sar</taxon>
        <taxon>Alveolata</taxon>
        <taxon>Ciliophora</taxon>
        <taxon>Intramacronucleata</taxon>
        <taxon>Oligohymenophorea</taxon>
        <taxon>Peniculida</taxon>
        <taxon>Parameciidae</taxon>
        <taxon>Paramecium</taxon>
    </lineage>
</organism>
<evidence type="ECO:0000313" key="1">
    <source>
        <dbReference type="EMBL" id="CAD8137541.1"/>
    </source>
</evidence>
<dbReference type="EMBL" id="CAJJDP010000007">
    <property type="protein sequence ID" value="CAD8137541.1"/>
    <property type="molecule type" value="Genomic_DNA"/>
</dbReference>
<dbReference type="AlphaFoldDB" id="A0A8S1S8H7"/>
<name>A0A8S1S8H7_PAROT</name>